<evidence type="ECO:0000313" key="3">
    <source>
        <dbReference type="Proteomes" id="UP000203794"/>
    </source>
</evidence>
<proteinExistence type="predicted"/>
<dbReference type="InterPro" id="IPR018317">
    <property type="entry name" value="QueC"/>
</dbReference>
<organism evidence="2 3">
    <name type="scientific">Ralstonia phage RSL2</name>
    <dbReference type="NCBI Taxonomy" id="1585840"/>
    <lineage>
        <taxon>Viruses</taxon>
        <taxon>Duplodnaviria</taxon>
        <taxon>Heunggongvirae</taxon>
        <taxon>Uroviricota</taxon>
        <taxon>Caudoviricetes</taxon>
        <taxon>Chimalliviridae</taxon>
        <taxon>Chiangmaivirus</taxon>
        <taxon>Chiangmaivirus RSL2</taxon>
    </lineage>
</organism>
<reference evidence="2 3" key="1">
    <citation type="submission" date="2014-12" db="EMBL/GenBank/DDBJ databases">
        <title>Genome analysis of a novel jumbo phage RSL2 infecting the phytopathogen Ralstonia solanacearum.</title>
        <authorList>
            <person name="Kawasaki T."/>
            <person name="Fujie M."/>
            <person name="Chatchawankanphanich O."/>
            <person name="Ogata H."/>
            <person name="Yamada T."/>
        </authorList>
    </citation>
    <scope>NUCLEOTIDE SEQUENCE [LARGE SCALE GENOMIC DNA]</scope>
    <source>
        <strain evidence="2 3">RSL2</strain>
    </source>
</reference>
<dbReference type="GeneID" id="26639582"/>
<dbReference type="SUPFAM" id="SSF52402">
    <property type="entry name" value="Adenine nucleotide alpha hydrolases-like"/>
    <property type="match status" value="1"/>
</dbReference>
<dbReference type="KEGG" id="vg:26639582"/>
<dbReference type="RefSeq" id="YP_009212990.1">
    <property type="nucleotide sequence ID" value="NC_028950.1"/>
</dbReference>
<protein>
    <recommendedName>
        <fullName evidence="4">7-cyano-7-deazaguanine synthase</fullName>
    </recommendedName>
</protein>
<evidence type="ECO:0008006" key="4">
    <source>
        <dbReference type="Google" id="ProtNLM"/>
    </source>
</evidence>
<name>A0A0A8J9J0_9CAUD</name>
<accession>A0A0A8J9J0</accession>
<dbReference type="EMBL" id="AP014693">
    <property type="protein sequence ID" value="BAQ02669.1"/>
    <property type="molecule type" value="Genomic_DNA"/>
</dbReference>
<dbReference type="InterPro" id="IPR014729">
    <property type="entry name" value="Rossmann-like_a/b/a_fold"/>
</dbReference>
<evidence type="ECO:0000256" key="1">
    <source>
        <dbReference type="SAM" id="MobiDB-lite"/>
    </source>
</evidence>
<dbReference type="Proteomes" id="UP000203794">
    <property type="component" value="Segment"/>
</dbReference>
<dbReference type="OrthoDB" id="30395at10239"/>
<dbReference type="Gene3D" id="3.40.50.620">
    <property type="entry name" value="HUPs"/>
    <property type="match status" value="1"/>
</dbReference>
<sequence>MAKKPLLVFSGGMDSSYMLWRALQEGDVYTCYIKAHQSPDKIPMELAARKKIIAFFEKKTGNRVLSDTIVNLGDAVLVKEVDPADGYTKKSWNNHIPDHTFAQAPLWQFGLQYAADGNKHSKVCMGIVMGDQISMHLGDLAAAWKHTSAFARYEQVPMEFPLMYHTKDRILKEMPKEIIPHLWICELPEPAGDDQPDDVKFVPCERCVACETMAKTVFIWERRNKTTLQEAIAERLAYLNKEESDVQGKNTVEVDGLCSKENRGCGVEGESNGSPQNALAEEE</sequence>
<evidence type="ECO:0000313" key="2">
    <source>
        <dbReference type="EMBL" id="BAQ02669.1"/>
    </source>
</evidence>
<dbReference type="Pfam" id="PF06508">
    <property type="entry name" value="QueC"/>
    <property type="match status" value="1"/>
</dbReference>
<feature type="region of interest" description="Disordered" evidence="1">
    <location>
        <begin position="260"/>
        <end position="283"/>
    </location>
</feature>
<keyword evidence="3" id="KW-1185">Reference proteome</keyword>